<dbReference type="GeneID" id="56685263"/>
<dbReference type="AlphaFoldDB" id="A0A1T3E4K4"/>
<name>A0A1T3E4K4_9FLAO</name>
<protein>
    <submittedName>
        <fullName evidence="3">NTF2-like N-terminal transpeptidase</fullName>
    </submittedName>
</protein>
<organism evidence="3">
    <name type="scientific">Elizabethkingia anophelis</name>
    <dbReference type="NCBI Taxonomy" id="1117645"/>
    <lineage>
        <taxon>Bacteria</taxon>
        <taxon>Pseudomonadati</taxon>
        <taxon>Bacteroidota</taxon>
        <taxon>Flavobacteriia</taxon>
        <taxon>Flavobacteriales</taxon>
        <taxon>Weeksellaceae</taxon>
        <taxon>Elizabethkingia</taxon>
    </lineage>
</organism>
<dbReference type="RefSeq" id="WP_009093710.1">
    <property type="nucleotide sequence ID" value="NZ_AP022313.1"/>
</dbReference>
<feature type="region of interest" description="Disordered" evidence="1">
    <location>
        <begin position="240"/>
        <end position="296"/>
    </location>
</feature>
<reference evidence="3" key="2">
    <citation type="submission" date="2016-06" db="EMBL/GenBank/DDBJ databases">
        <authorList>
            <person name="Nicholson A.C."/>
        </authorList>
    </citation>
    <scope>NUCLEOTIDE SEQUENCE [LARGE SCALE GENOMIC DNA]</scope>
    <source>
        <strain evidence="3">E6809</strain>
    </source>
</reference>
<reference evidence="2 4" key="1">
    <citation type="submission" date="2016-02" db="EMBL/GenBank/DDBJ databases">
        <authorList>
            <person name="Nicholson A.C."/>
            <person name="Humrighouse B.W."/>
            <person name="Loparev V."/>
            <person name="Emery B."/>
            <person name="Graziano J."/>
            <person name="McQuiston J.R."/>
        </authorList>
    </citation>
    <scope>NUCLEOTIDE SEQUENCE [LARGE SCALE GENOMIC DNA]</scope>
    <source>
        <strain evidence="2 4">E6809</strain>
    </source>
</reference>
<dbReference type="EMBL" id="MAHS01000005">
    <property type="protein sequence ID" value="OPB50800.1"/>
    <property type="molecule type" value="Genomic_DNA"/>
</dbReference>
<evidence type="ECO:0000313" key="4">
    <source>
        <dbReference type="Proteomes" id="UP000189738"/>
    </source>
</evidence>
<sequence length="400" mass="42584">MRYLKYLFLLSFLFLVSCKKDKVDGESLKSFQSSVNDMASSLTTIKQIKFNEALYIIKKFGTNAEGDIDQMNATAKLLNGKNVAEILALADSIAQKQGIEWASTAPPSLGEMNIFEESKPTEVDPNDIQASAISLSVLPASVDSISGPKALMIIPRLVDAQGNKIEFSNAALETVLEVSSGGAKISTSKNLMVNNNFKGFYLKLSSLPFDRIMDNSIDVKVSVKTAKKTLQMTKTGISLNPNALNKPVVTEPTEPVTNPDGTVTNPDGTTTTPTSPDGTTPPPVAPVEAPKPLGDPKASVSKFIGSIGAKNLKAAYEMSNNPSWGSYESFSNANSGFGAIKSISVKSVNTANKTADQATVNANYTVTDNAGKNTDLNVTYTLKASADGWKITGYKINSAK</sequence>
<dbReference type="PROSITE" id="PS51257">
    <property type="entry name" value="PROKAR_LIPOPROTEIN"/>
    <property type="match status" value="1"/>
</dbReference>
<accession>A0A1T3E4K4</accession>
<gene>
    <name evidence="2" type="ORF">AYC66_05210</name>
    <name evidence="3" type="ORF">BAY09_18670</name>
</gene>
<feature type="compositionally biased region" description="Low complexity" evidence="1">
    <location>
        <begin position="259"/>
        <end position="278"/>
    </location>
</feature>
<evidence type="ECO:0000313" key="3">
    <source>
        <dbReference type="EMBL" id="OPB50800.1"/>
    </source>
</evidence>
<dbReference type="Proteomes" id="UP000189738">
    <property type="component" value="Chromosome"/>
</dbReference>
<dbReference type="EMBL" id="CP014339">
    <property type="protein sequence ID" value="AQX50110.1"/>
    <property type="molecule type" value="Genomic_DNA"/>
</dbReference>
<evidence type="ECO:0000256" key="1">
    <source>
        <dbReference type="SAM" id="MobiDB-lite"/>
    </source>
</evidence>
<evidence type="ECO:0000313" key="2">
    <source>
        <dbReference type="EMBL" id="AQX50110.1"/>
    </source>
</evidence>
<proteinExistence type="predicted"/>